<keyword evidence="2" id="KW-1185">Reference proteome</keyword>
<evidence type="ECO:0000313" key="1">
    <source>
        <dbReference type="EMBL" id="KGN84192.1"/>
    </source>
</evidence>
<comment type="caution">
    <text evidence="1">The sequence shown here is derived from an EMBL/GenBank/DDBJ whole genome shotgun (WGS) entry which is preliminary data.</text>
</comment>
<evidence type="ECO:0000313" key="2">
    <source>
        <dbReference type="Proteomes" id="UP000030146"/>
    </source>
</evidence>
<accession>A0A0A2F2F6</accession>
<proteinExistence type="predicted"/>
<dbReference type="AlphaFoldDB" id="A0A0A2F2F6"/>
<dbReference type="RefSeq" id="WP_039426784.1">
    <property type="nucleotide sequence ID" value="NZ_JRAK01000153.1"/>
</dbReference>
<name>A0A0A2F2F6_9PORP</name>
<organism evidence="1 2">
    <name type="scientific">Porphyromonas gulae</name>
    <dbReference type="NCBI Taxonomy" id="111105"/>
    <lineage>
        <taxon>Bacteria</taxon>
        <taxon>Pseudomonadati</taxon>
        <taxon>Bacteroidota</taxon>
        <taxon>Bacteroidia</taxon>
        <taxon>Bacteroidales</taxon>
        <taxon>Porphyromonadaceae</taxon>
        <taxon>Porphyromonas</taxon>
    </lineage>
</organism>
<reference evidence="1 2" key="1">
    <citation type="submission" date="2014-08" db="EMBL/GenBank/DDBJ databases">
        <title>Porphyromonas gulae strain:COT-052_OH3439 Genome sequencing.</title>
        <authorList>
            <person name="Wallis C."/>
            <person name="Deusch O."/>
            <person name="O'Flynn C."/>
            <person name="Davis I."/>
            <person name="Jospin G."/>
            <person name="Darling A.E."/>
            <person name="Coil D.A."/>
            <person name="Alexiev A."/>
            <person name="Horsfall A."/>
            <person name="Kirkwood N."/>
            <person name="Harris S."/>
            <person name="Eisen J.A."/>
        </authorList>
    </citation>
    <scope>NUCLEOTIDE SEQUENCE [LARGE SCALE GENOMIC DNA]</scope>
    <source>
        <strain evidence="2">COT-052 OH3439</strain>
    </source>
</reference>
<gene>
    <name evidence="1" type="ORF">HR15_11565</name>
</gene>
<dbReference type="EMBL" id="JRAK01000153">
    <property type="protein sequence ID" value="KGN84192.1"/>
    <property type="molecule type" value="Genomic_DNA"/>
</dbReference>
<sequence length="260" mass="29809">MECLPKRIIITDEELADGVNLGYYPDFKKQLEQNECKILSFDEFKAKKYPILDSLSLDFSSGENILLVLDPHSDGRYIDCLDADIEKKMVISKCIAYREILRSMGAKEIKIVHRTSDKTIVSKNMDIKANGRYGAGDMDVEANRTKKQRDKEEWIQTIEETTDSPETRSLQEIETIMMQYSLYHDTNLIALYNRLKSNQKLNGIKQKINITFSSEVENSTKFAINLKGNFGEVISFGSAFGAENTKEVIQKFEQTIEVKF</sequence>
<dbReference type="Proteomes" id="UP000030146">
    <property type="component" value="Unassembled WGS sequence"/>
</dbReference>
<protein>
    <submittedName>
        <fullName evidence="1">Uncharacterized protein</fullName>
    </submittedName>
</protein>